<protein>
    <submittedName>
        <fullName evidence="1">Uncharacterized protein</fullName>
    </submittedName>
</protein>
<dbReference type="EMBL" id="WNYA01000012">
    <property type="protein sequence ID" value="KAG8551096.1"/>
    <property type="molecule type" value="Genomic_DNA"/>
</dbReference>
<keyword evidence="2" id="KW-1185">Reference proteome</keyword>
<dbReference type="InterPro" id="IPR004244">
    <property type="entry name" value="Transposase_22"/>
</dbReference>
<organism evidence="1 2">
    <name type="scientific">Engystomops pustulosus</name>
    <name type="common">Tungara frog</name>
    <name type="synonym">Physalaemus pustulosus</name>
    <dbReference type="NCBI Taxonomy" id="76066"/>
    <lineage>
        <taxon>Eukaryota</taxon>
        <taxon>Metazoa</taxon>
        <taxon>Chordata</taxon>
        <taxon>Craniata</taxon>
        <taxon>Vertebrata</taxon>
        <taxon>Euteleostomi</taxon>
        <taxon>Amphibia</taxon>
        <taxon>Batrachia</taxon>
        <taxon>Anura</taxon>
        <taxon>Neobatrachia</taxon>
        <taxon>Hyloidea</taxon>
        <taxon>Leptodactylidae</taxon>
        <taxon>Leiuperinae</taxon>
        <taxon>Engystomops</taxon>
    </lineage>
</organism>
<evidence type="ECO:0000313" key="2">
    <source>
        <dbReference type="Proteomes" id="UP000824782"/>
    </source>
</evidence>
<proteinExistence type="predicted"/>
<gene>
    <name evidence="1" type="ORF">GDO81_018459</name>
</gene>
<dbReference type="Proteomes" id="UP000824782">
    <property type="component" value="Unassembled WGS sequence"/>
</dbReference>
<reference evidence="1" key="1">
    <citation type="thesis" date="2020" institute="ProQuest LLC" country="789 East Eisenhower Parkway, Ann Arbor, MI, USA">
        <title>Comparative Genomics and Chromosome Evolution.</title>
        <authorList>
            <person name="Mudd A.B."/>
        </authorList>
    </citation>
    <scope>NUCLEOTIDE SEQUENCE</scope>
    <source>
        <strain evidence="1">237g6f4</strain>
        <tissue evidence="1">Blood</tissue>
    </source>
</reference>
<evidence type="ECO:0000313" key="1">
    <source>
        <dbReference type="EMBL" id="KAG8551096.1"/>
    </source>
</evidence>
<accession>A0AAV6ZPX9</accession>
<dbReference type="Gene3D" id="3.30.70.1820">
    <property type="entry name" value="L1 transposable element, RRM domain"/>
    <property type="match status" value="1"/>
</dbReference>
<comment type="caution">
    <text evidence="1">The sequence shown here is derived from an EMBL/GenBank/DDBJ whole genome shotgun (WGS) entry which is preliminary data.</text>
</comment>
<name>A0AAV6ZPX9_ENGPU</name>
<dbReference type="PANTHER" id="PTHR11505">
    <property type="entry name" value="L1 TRANSPOSABLE ELEMENT-RELATED"/>
    <property type="match status" value="1"/>
</dbReference>
<dbReference type="AlphaFoldDB" id="A0AAV6ZPX9"/>
<sequence>MYPQRISLHMEVLADIRALRAHIRTIPTREDMESYVSRLGQSYRSEMSTLKDEVHHIEGRVLTVETSQLAVEERLAAHSAHLASQSSQLQTLSDHLDDLENHGRRNNIRVRGLPESIEPSAIHSSLQGLFNLVLGVPADTPLELDHEHRSLGPKSPDPNRPRDIICRVHRYQLKESIMNCAREQGEIRFRGSSVQFLPDLSRLTLLKRKALHPLLDSLRRKSLQYSWGFPFRLQVRHNGRLHVLRHPGNLPTFADDLSLPLFDFLEWPTEVLGGHSDGSLWAPGPPSVETHHPLGVLRPAGLIVT</sequence>